<evidence type="ECO:0000259" key="1">
    <source>
        <dbReference type="Pfam" id="PF24740"/>
    </source>
</evidence>
<comment type="caution">
    <text evidence="2">The sequence shown here is derived from an EMBL/GenBank/DDBJ whole genome shotgun (WGS) entry which is preliminary data.</text>
</comment>
<evidence type="ECO:0000313" key="3">
    <source>
        <dbReference type="Proteomes" id="UP000653730"/>
    </source>
</evidence>
<accession>A0A926Q2S2</accession>
<keyword evidence="3" id="KW-1185">Reference proteome</keyword>
<name>A0A926Q2S2_9FLAO</name>
<organism evidence="2 3">
    <name type="scientific">Sinomicrobium weinanense</name>
    <dbReference type="NCBI Taxonomy" id="2842200"/>
    <lineage>
        <taxon>Bacteria</taxon>
        <taxon>Pseudomonadati</taxon>
        <taxon>Bacteroidota</taxon>
        <taxon>Flavobacteriia</taxon>
        <taxon>Flavobacteriales</taxon>
        <taxon>Flavobacteriaceae</taxon>
        <taxon>Sinomicrobium</taxon>
    </lineage>
</organism>
<dbReference type="RefSeq" id="WP_187964388.1">
    <property type="nucleotide sequence ID" value="NZ_JACVDC010000007.1"/>
</dbReference>
<dbReference type="EMBL" id="JACVDC010000007">
    <property type="protein sequence ID" value="MBC9795236.1"/>
    <property type="molecule type" value="Genomic_DNA"/>
</dbReference>
<dbReference type="Pfam" id="PF24740">
    <property type="entry name" value="DUF7691"/>
    <property type="match status" value="1"/>
</dbReference>
<dbReference type="InterPro" id="IPR056108">
    <property type="entry name" value="DUF7691"/>
</dbReference>
<reference evidence="2 3" key="1">
    <citation type="submission" date="2020-09" db="EMBL/GenBank/DDBJ databases">
        <title>Sinomicrobium weinanense sp. nov., a halophilic bacteria isolated from saline-alkali soil.</title>
        <authorList>
            <person name="Wu P."/>
            <person name="Ren H."/>
            <person name="Mei Y."/>
            <person name="Liang Y."/>
            <person name="Chen Z."/>
        </authorList>
    </citation>
    <scope>NUCLEOTIDE SEQUENCE [LARGE SCALE GENOMIC DNA]</scope>
    <source>
        <strain evidence="2 3">FJxs</strain>
    </source>
</reference>
<protein>
    <recommendedName>
        <fullName evidence="1">DUF7691 domain-containing protein</fullName>
    </recommendedName>
</protein>
<proteinExistence type="predicted"/>
<evidence type="ECO:0000313" key="2">
    <source>
        <dbReference type="EMBL" id="MBC9795236.1"/>
    </source>
</evidence>
<dbReference type="AlphaFoldDB" id="A0A926Q2S2"/>
<sequence length="199" mass="23564">MSYQIQAILTDGRKVRGVYGSNDFSVMEKFCEDEFYEYDAFIEDRFDLETGELSSKKLLENIICGTTDKSYNHLLLNKEDEKFSNSALAAVYSYLHRDLCLIYGKTINRNKDSWPMFTAYLDEFETRCRAFFKIPYSLDFPHIFCVLYEERDVYKQLYTEKLTKRYAEDKATLAELLKDIEFVFDQMKETGLDLFFCNS</sequence>
<dbReference type="Proteomes" id="UP000653730">
    <property type="component" value="Unassembled WGS sequence"/>
</dbReference>
<feature type="domain" description="DUF7691" evidence="1">
    <location>
        <begin position="1"/>
        <end position="197"/>
    </location>
</feature>
<gene>
    <name evidence="2" type="ORF">IBL28_04605</name>
</gene>